<feature type="compositionally biased region" description="Polar residues" evidence="1">
    <location>
        <begin position="300"/>
        <end position="312"/>
    </location>
</feature>
<feature type="domain" description="ZNF598 C2H2 zinc finger" evidence="2">
    <location>
        <begin position="557"/>
        <end position="588"/>
    </location>
</feature>
<name>A0AAD7Z4E3_DIPPU</name>
<evidence type="ECO:0000313" key="3">
    <source>
        <dbReference type="EMBL" id="KAJ9573889.1"/>
    </source>
</evidence>
<proteinExistence type="predicted"/>
<feature type="compositionally biased region" description="Polar residues" evidence="1">
    <location>
        <begin position="103"/>
        <end position="143"/>
    </location>
</feature>
<feature type="compositionally biased region" description="Basic and acidic residues" evidence="1">
    <location>
        <begin position="346"/>
        <end position="369"/>
    </location>
</feature>
<evidence type="ECO:0000313" key="4">
    <source>
        <dbReference type="Proteomes" id="UP001233999"/>
    </source>
</evidence>
<organism evidence="3 4">
    <name type="scientific">Diploptera punctata</name>
    <name type="common">Pacific beetle cockroach</name>
    <dbReference type="NCBI Taxonomy" id="6984"/>
    <lineage>
        <taxon>Eukaryota</taxon>
        <taxon>Metazoa</taxon>
        <taxon>Ecdysozoa</taxon>
        <taxon>Arthropoda</taxon>
        <taxon>Hexapoda</taxon>
        <taxon>Insecta</taxon>
        <taxon>Pterygota</taxon>
        <taxon>Neoptera</taxon>
        <taxon>Polyneoptera</taxon>
        <taxon>Dictyoptera</taxon>
        <taxon>Blattodea</taxon>
        <taxon>Blaberoidea</taxon>
        <taxon>Blaberidae</taxon>
        <taxon>Diplopterinae</taxon>
        <taxon>Diploptera</taxon>
    </lineage>
</organism>
<dbReference type="InterPro" id="IPR059042">
    <property type="entry name" value="Znf_C2H2_ZNF598"/>
</dbReference>
<gene>
    <name evidence="3" type="ORF">L9F63_008749</name>
</gene>
<protein>
    <recommendedName>
        <fullName evidence="2">ZNF598 C2H2 zinc finger domain-containing protein</fullName>
    </recommendedName>
</protein>
<reference evidence="3" key="1">
    <citation type="journal article" date="2023" name="IScience">
        <title>Live-bearing cockroach genome reveals convergent evolutionary mechanisms linked to viviparity in insects and beyond.</title>
        <authorList>
            <person name="Fouks B."/>
            <person name="Harrison M.C."/>
            <person name="Mikhailova A.A."/>
            <person name="Marchal E."/>
            <person name="English S."/>
            <person name="Carruthers M."/>
            <person name="Jennings E.C."/>
            <person name="Chiamaka E.L."/>
            <person name="Frigard R.A."/>
            <person name="Pippel M."/>
            <person name="Attardo G.M."/>
            <person name="Benoit J.B."/>
            <person name="Bornberg-Bauer E."/>
            <person name="Tobe S.S."/>
        </authorList>
    </citation>
    <scope>NUCLEOTIDE SEQUENCE</scope>
    <source>
        <strain evidence="3">Stay&amp;Tobe</strain>
    </source>
</reference>
<comment type="caution">
    <text evidence="3">The sequence shown here is derived from an EMBL/GenBank/DDBJ whole genome shotgun (WGS) entry which is preliminary data.</text>
</comment>
<dbReference type="Pfam" id="PF23208">
    <property type="entry name" value="zf_C2H2_ZNF598"/>
    <property type="match status" value="1"/>
</dbReference>
<feature type="region of interest" description="Disordered" evidence="1">
    <location>
        <begin position="103"/>
        <end position="400"/>
    </location>
</feature>
<feature type="region of interest" description="Disordered" evidence="1">
    <location>
        <begin position="437"/>
        <end position="456"/>
    </location>
</feature>
<sequence>MKNFKELLEANLKTTIMSRHLYSGMFLTLIQNCIEEFPTLSGEAPPPILGPPNRQNSRKVAVNNSGVTIRTVHQSQPLAVTDENFPALGPDNTAGGCKTVRLSVNSGTQDRPSNSSMRANSQKQPTNVSIHVNHRSSGSSQNIRIRPASSVPSQFHDDFPSLSSSKAPVPSSVQWLGSQGSSGTKSKVQVPSSVSQPPKAFKKEEDFPSLSSKFNTGCSVAGATTSNAKGDGKSKKASSVMIPVTSSWSASQDTSRTHESNSEVVVSGKSSDEVLTNTTSSLGNIKVKSKKKKTKSATSHNSANDTTLTSKPTAKDSNSGDSGKKKKKQGNTECENHPKSQQNKENGIEDRENKKPKDNTPTQERKRSELLIASLTNEHTTENNNNNNKKENSSNSSSWFEEMYPPFTKEILDDFPSLTNSGSLPPGFEMFKNRGKLSAPPPGFGGGGTTSTAPPPGFLVTLNSVARPQTNGLTFTNSSGESYSILPGRNNNSNHSFVPPHDFVRRNQTLVTRVKKETMGPKSFADIFAELLVLLPDIEKQQELWQVHTKDGKCSTQDFEVCATCRQVLSVGDLRHHVSNHSLENHFPALGSAESVSQAWGKK</sequence>
<feature type="compositionally biased region" description="Low complexity" evidence="1">
    <location>
        <begin position="382"/>
        <end position="398"/>
    </location>
</feature>
<dbReference type="EMBL" id="JASPKZ010010673">
    <property type="protein sequence ID" value="KAJ9573889.1"/>
    <property type="molecule type" value="Genomic_DNA"/>
</dbReference>
<dbReference type="AlphaFoldDB" id="A0AAD7Z4E3"/>
<dbReference type="Proteomes" id="UP001233999">
    <property type="component" value="Unassembled WGS sequence"/>
</dbReference>
<evidence type="ECO:0000259" key="2">
    <source>
        <dbReference type="Pfam" id="PF23208"/>
    </source>
</evidence>
<keyword evidence="4" id="KW-1185">Reference proteome</keyword>
<reference evidence="3" key="2">
    <citation type="submission" date="2023-05" db="EMBL/GenBank/DDBJ databases">
        <authorList>
            <person name="Fouks B."/>
        </authorList>
    </citation>
    <scope>NUCLEOTIDE SEQUENCE</scope>
    <source>
        <strain evidence="3">Stay&amp;Tobe</strain>
        <tissue evidence="3">Testes</tissue>
    </source>
</reference>
<feature type="compositionally biased region" description="Polar residues" evidence="1">
    <location>
        <begin position="209"/>
        <end position="225"/>
    </location>
</feature>
<feature type="compositionally biased region" description="Polar residues" evidence="1">
    <location>
        <begin position="244"/>
        <end position="254"/>
    </location>
</feature>
<accession>A0AAD7Z4E3</accession>
<feature type="compositionally biased region" description="Polar residues" evidence="1">
    <location>
        <begin position="173"/>
        <end position="184"/>
    </location>
</feature>
<feature type="compositionally biased region" description="Low complexity" evidence="1">
    <location>
        <begin position="185"/>
        <end position="199"/>
    </location>
</feature>
<feature type="compositionally biased region" description="Low complexity" evidence="1">
    <location>
        <begin position="160"/>
        <end position="172"/>
    </location>
</feature>
<feature type="compositionally biased region" description="Polar residues" evidence="1">
    <location>
        <begin position="273"/>
        <end position="283"/>
    </location>
</feature>
<evidence type="ECO:0000256" key="1">
    <source>
        <dbReference type="SAM" id="MobiDB-lite"/>
    </source>
</evidence>